<organism evidence="1 2">
    <name type="scientific">Citrus x changshan-huyou</name>
    <dbReference type="NCBI Taxonomy" id="2935761"/>
    <lineage>
        <taxon>Eukaryota</taxon>
        <taxon>Viridiplantae</taxon>
        <taxon>Streptophyta</taxon>
        <taxon>Embryophyta</taxon>
        <taxon>Tracheophyta</taxon>
        <taxon>Spermatophyta</taxon>
        <taxon>Magnoliopsida</taxon>
        <taxon>eudicotyledons</taxon>
        <taxon>Gunneridae</taxon>
        <taxon>Pentapetalae</taxon>
        <taxon>rosids</taxon>
        <taxon>malvids</taxon>
        <taxon>Sapindales</taxon>
        <taxon>Rutaceae</taxon>
        <taxon>Aurantioideae</taxon>
        <taxon>Citrus</taxon>
    </lineage>
</organism>
<gene>
    <name evidence="1" type="ORF">WN944_027613</name>
</gene>
<evidence type="ECO:0000313" key="2">
    <source>
        <dbReference type="Proteomes" id="UP001428341"/>
    </source>
</evidence>
<reference evidence="1 2" key="1">
    <citation type="submission" date="2024-05" db="EMBL/GenBank/DDBJ databases">
        <title>Haplotype-resolved chromosome-level genome assembly of Huyou (Citrus changshanensis).</title>
        <authorList>
            <person name="Miao C."/>
            <person name="Chen W."/>
            <person name="Wu Y."/>
            <person name="Wang L."/>
            <person name="Zhao S."/>
            <person name="Grierson D."/>
            <person name="Xu C."/>
            <person name="Chen K."/>
        </authorList>
    </citation>
    <scope>NUCLEOTIDE SEQUENCE [LARGE SCALE GENOMIC DNA]</scope>
    <source>
        <strain evidence="1">01-14</strain>
        <tissue evidence="1">Leaf</tissue>
    </source>
</reference>
<sequence length="237" mass="27100">MRHVSHLLKTAAEVSVFDSKMDEVLTRVQRLFQMAVKASAFIHAVASWRDAVIPKNEPTKLQDLFGKKATKRHGNVLEIGIKNKNADCLLNKWKHVQNMQEAVDPAYLRDALIAETEELEKSIWRDASAFLTRILGSVHKSTRSGVNYEDDCLFADCFVNRIFGLNLHYRGPCSHCKTKLVHSSDYGYFFMGPVYESGNVHSYALSVLSEELDLSESYQDFQPHTVKHLFFLFLKRS</sequence>
<dbReference type="EMBL" id="JBCGBO010000025">
    <property type="protein sequence ID" value="KAK9175606.1"/>
    <property type="molecule type" value="Genomic_DNA"/>
</dbReference>
<keyword evidence="2" id="KW-1185">Reference proteome</keyword>
<name>A0AAP0LIB2_9ROSI</name>
<dbReference type="Proteomes" id="UP001428341">
    <property type="component" value="Unassembled WGS sequence"/>
</dbReference>
<proteinExistence type="predicted"/>
<dbReference type="AlphaFoldDB" id="A0AAP0LIB2"/>
<evidence type="ECO:0000313" key="1">
    <source>
        <dbReference type="EMBL" id="KAK9175606.1"/>
    </source>
</evidence>
<comment type="caution">
    <text evidence="1">The sequence shown here is derived from an EMBL/GenBank/DDBJ whole genome shotgun (WGS) entry which is preliminary data.</text>
</comment>
<accession>A0AAP0LIB2</accession>
<protein>
    <submittedName>
        <fullName evidence="1">Uncharacterized protein</fullName>
    </submittedName>
</protein>